<accession>A0A2W7RG62</accession>
<evidence type="ECO:0000256" key="1">
    <source>
        <dbReference type="SAM" id="Phobius"/>
    </source>
</evidence>
<dbReference type="EMBL" id="QKZS01000014">
    <property type="protein sequence ID" value="PZX49695.1"/>
    <property type="molecule type" value="Genomic_DNA"/>
</dbReference>
<proteinExistence type="predicted"/>
<evidence type="ECO:0000313" key="2">
    <source>
        <dbReference type="EMBL" id="PZX49695.1"/>
    </source>
</evidence>
<dbReference type="Proteomes" id="UP000249538">
    <property type="component" value="Unassembled WGS sequence"/>
</dbReference>
<feature type="transmembrane region" description="Helical" evidence="1">
    <location>
        <begin position="12"/>
        <end position="29"/>
    </location>
</feature>
<keyword evidence="1" id="KW-0812">Transmembrane</keyword>
<sequence>MDVIYALVEPVAIFAIFGGMLLVCLYGWFTSELAYRGRPTTFSWDKPKPSEPEQR</sequence>
<reference evidence="2 3" key="1">
    <citation type="submission" date="2018-06" db="EMBL/GenBank/DDBJ databases">
        <title>Genomic Encyclopedia of Archaeal and Bacterial Type Strains, Phase II (KMG-II): from individual species to whole genera.</title>
        <authorList>
            <person name="Goeker M."/>
        </authorList>
    </citation>
    <scope>NUCLEOTIDE SEQUENCE [LARGE SCALE GENOMIC DNA]</scope>
    <source>
        <strain evidence="2 3">DSM 18774</strain>
    </source>
</reference>
<organism evidence="2 3">
    <name type="scientific">Cereibacter changlensis</name>
    <dbReference type="NCBI Taxonomy" id="402884"/>
    <lineage>
        <taxon>Bacteria</taxon>
        <taxon>Pseudomonadati</taxon>
        <taxon>Pseudomonadota</taxon>
        <taxon>Alphaproteobacteria</taxon>
        <taxon>Rhodobacterales</taxon>
        <taxon>Paracoccaceae</taxon>
        <taxon>Cereibacter</taxon>
    </lineage>
</organism>
<keyword evidence="1" id="KW-1133">Transmembrane helix</keyword>
<protein>
    <submittedName>
        <fullName evidence="2">Uncharacterized protein</fullName>
    </submittedName>
</protein>
<keyword evidence="1" id="KW-0472">Membrane</keyword>
<evidence type="ECO:0000313" key="3">
    <source>
        <dbReference type="Proteomes" id="UP000249538"/>
    </source>
</evidence>
<name>A0A2W7RG62_9RHOB</name>
<dbReference type="AlphaFoldDB" id="A0A2W7RG62"/>
<gene>
    <name evidence="2" type="ORF">LX76_03694</name>
</gene>
<dbReference type="RefSeq" id="WP_170139705.1">
    <property type="nucleotide sequence ID" value="NZ_QKZS01000014.1"/>
</dbReference>
<comment type="caution">
    <text evidence="2">The sequence shown here is derived from an EMBL/GenBank/DDBJ whole genome shotgun (WGS) entry which is preliminary data.</text>
</comment>